<gene>
    <name evidence="6" type="ORF">ARMOST_21045</name>
</gene>
<evidence type="ECO:0000256" key="2">
    <source>
        <dbReference type="ARBA" id="ARBA00022741"/>
    </source>
</evidence>
<dbReference type="STRING" id="47428.A0A284S904"/>
<dbReference type="Proteomes" id="UP000219338">
    <property type="component" value="Unassembled WGS sequence"/>
</dbReference>
<dbReference type="InterPro" id="IPR000477">
    <property type="entry name" value="RT_dom"/>
</dbReference>
<keyword evidence="7" id="KW-1185">Reference proteome</keyword>
<evidence type="ECO:0000313" key="7">
    <source>
        <dbReference type="Proteomes" id="UP000219338"/>
    </source>
</evidence>
<evidence type="ECO:0000256" key="1">
    <source>
        <dbReference type="ARBA" id="ARBA00012494"/>
    </source>
</evidence>
<dbReference type="PROSITE" id="PS50878">
    <property type="entry name" value="RT_POL"/>
    <property type="match status" value="1"/>
</dbReference>
<dbReference type="PROSITE" id="PS50522">
    <property type="entry name" value="RDRP_PHAGE"/>
    <property type="match status" value="1"/>
</dbReference>
<dbReference type="OMA" id="RACNTIM"/>
<evidence type="ECO:0000256" key="3">
    <source>
        <dbReference type="ARBA" id="ARBA00022953"/>
    </source>
</evidence>
<feature type="domain" description="Reverse transcriptase" evidence="5">
    <location>
        <begin position="1"/>
        <end position="205"/>
    </location>
</feature>
<feature type="domain" description="RdRp catalytic" evidence="4">
    <location>
        <begin position="21"/>
        <end position="173"/>
    </location>
</feature>
<dbReference type="GO" id="GO:0000166">
    <property type="term" value="F:nucleotide binding"/>
    <property type="evidence" value="ECO:0007669"/>
    <property type="project" value="UniProtKB-KW"/>
</dbReference>
<dbReference type="OrthoDB" id="3240817at2759"/>
<evidence type="ECO:0000313" key="6">
    <source>
        <dbReference type="EMBL" id="SJL17493.1"/>
    </source>
</evidence>
<dbReference type="EC" id="2.7.7.48" evidence="1"/>
<keyword evidence="2" id="KW-0547">Nucleotide-binding</keyword>
<proteinExistence type="predicted"/>
<dbReference type="InterPro" id="IPR007096">
    <property type="entry name" value="RNA-dir_Rpol_cat_phage"/>
</dbReference>
<keyword evidence="3" id="KW-0693">Viral RNA replication</keyword>
<dbReference type="AlphaFoldDB" id="A0A284S904"/>
<dbReference type="GO" id="GO:0003968">
    <property type="term" value="F:RNA-directed RNA polymerase activity"/>
    <property type="evidence" value="ECO:0007669"/>
    <property type="project" value="UniProtKB-EC"/>
</dbReference>
<accession>A0A284S904</accession>
<reference evidence="7" key="1">
    <citation type="journal article" date="2017" name="Nat. Ecol. Evol.">
        <title>Genome expansion and lineage-specific genetic innovations in the forest pathogenic fungi Armillaria.</title>
        <authorList>
            <person name="Sipos G."/>
            <person name="Prasanna A.N."/>
            <person name="Walter M.C."/>
            <person name="O'Connor E."/>
            <person name="Balint B."/>
            <person name="Krizsan K."/>
            <person name="Kiss B."/>
            <person name="Hess J."/>
            <person name="Varga T."/>
            <person name="Slot J."/>
            <person name="Riley R."/>
            <person name="Boka B."/>
            <person name="Rigling D."/>
            <person name="Barry K."/>
            <person name="Lee J."/>
            <person name="Mihaltcheva S."/>
            <person name="LaButti K."/>
            <person name="Lipzen A."/>
            <person name="Waldron R."/>
            <person name="Moloney N.M."/>
            <person name="Sperisen C."/>
            <person name="Kredics L."/>
            <person name="Vagvoelgyi C."/>
            <person name="Patrignani A."/>
            <person name="Fitzpatrick D."/>
            <person name="Nagy I."/>
            <person name="Doyle S."/>
            <person name="Anderson J.B."/>
            <person name="Grigoriev I.V."/>
            <person name="Gueldener U."/>
            <person name="Muensterkoetter M."/>
            <person name="Nagy L.G."/>
        </authorList>
    </citation>
    <scope>NUCLEOTIDE SEQUENCE [LARGE SCALE GENOMIC DNA]</scope>
    <source>
        <strain evidence="7">C18/9</strain>
    </source>
</reference>
<dbReference type="PANTHER" id="PTHR47027">
    <property type="entry name" value="REVERSE TRANSCRIPTASE DOMAIN-CONTAINING PROTEIN"/>
    <property type="match status" value="1"/>
</dbReference>
<protein>
    <recommendedName>
        <fullName evidence="1">RNA-directed RNA polymerase</fullName>
        <ecNumber evidence="1">2.7.7.48</ecNumber>
    </recommendedName>
</protein>
<dbReference type="PANTHER" id="PTHR47027:SF20">
    <property type="entry name" value="REVERSE TRANSCRIPTASE-LIKE PROTEIN WITH RNA-DIRECTED DNA POLYMERASE DOMAIN"/>
    <property type="match status" value="1"/>
</dbReference>
<organism evidence="6 7">
    <name type="scientific">Armillaria ostoyae</name>
    <name type="common">Armillaria root rot fungus</name>
    <dbReference type="NCBI Taxonomy" id="47428"/>
    <lineage>
        <taxon>Eukaryota</taxon>
        <taxon>Fungi</taxon>
        <taxon>Dikarya</taxon>
        <taxon>Basidiomycota</taxon>
        <taxon>Agaricomycotina</taxon>
        <taxon>Agaricomycetes</taxon>
        <taxon>Agaricomycetidae</taxon>
        <taxon>Agaricales</taxon>
        <taxon>Marasmiineae</taxon>
        <taxon>Physalacriaceae</taxon>
        <taxon>Armillaria</taxon>
    </lineage>
</organism>
<evidence type="ECO:0000259" key="4">
    <source>
        <dbReference type="PROSITE" id="PS50522"/>
    </source>
</evidence>
<dbReference type="EMBL" id="FUEG01000045">
    <property type="protein sequence ID" value="SJL17493.1"/>
    <property type="molecule type" value="Genomic_DNA"/>
</dbReference>
<dbReference type="Pfam" id="PF00078">
    <property type="entry name" value="RVT_1"/>
    <property type="match status" value="1"/>
</dbReference>
<sequence length="571" mass="64842">MAREDKIPCRSHHLKWCRLNDKEAHVVSSGHVALVDATNAFPSTNQDTLWLRLVELGMGGPMFDWLRFIYRRMEYHVRHENVTSEEFKSLIGLLTGDPASPTLWNLYMSSLKMPPDKDDVILGGVAMDMLAQADDILLLSLSARGLQRKLDALSVWCSSHFIVVNRLKTVIMVYGLSPSSVVPEFTVGEAPIRLSTSEKYVGVTFQSQNSAPFDEHYKTRAQAARYSGHCIMGLQDKTGRLTPTQVKLLYNARVDCYLTHACEIMPDAVDTYVEPLIDVQKRFWRRVLHLGKRSMITPLHSETGVIPLRPRRFLILLGYLKYLLSKDGDKYARAALESSRSLAVMGKSSWFKDVNIAGSRLKFGLEPIPLDVSDPETIDDYRKSVVQSMEKSVLAEIGDSRKLYLLHDRKEPRKGKAPGPVALKMRIYLEVTTPKHRDALVSIVLSTHKLAVERLRWTTPTAVRENRLCRMCMADVETPEHILFRCIGNENSDDELGADENARVMTKMHKLRKNFWSDLARMAPHMAPPSAPHEDTALLKSLLAHRPSIEVTAKYCYRALKNVYKVPMYRP</sequence>
<name>A0A284S904_ARMOS</name>
<evidence type="ECO:0000259" key="5">
    <source>
        <dbReference type="PROSITE" id="PS50878"/>
    </source>
</evidence>
<dbReference type="GO" id="GO:0019079">
    <property type="term" value="P:viral genome replication"/>
    <property type="evidence" value="ECO:0007669"/>
    <property type="project" value="InterPro"/>
</dbReference>